<reference evidence="7" key="1">
    <citation type="journal article" date="2019" name="Int. J. Syst. Evol. Microbiol.">
        <title>The Global Catalogue of Microorganisms (GCM) 10K type strain sequencing project: providing services to taxonomists for standard genome sequencing and annotation.</title>
        <authorList>
            <consortium name="The Broad Institute Genomics Platform"/>
            <consortium name="The Broad Institute Genome Sequencing Center for Infectious Disease"/>
            <person name="Wu L."/>
            <person name="Ma J."/>
        </authorList>
    </citation>
    <scope>NUCLEOTIDE SEQUENCE [LARGE SCALE GENOMIC DNA]</scope>
    <source>
        <strain evidence="7">CGMCC 1.16275</strain>
    </source>
</reference>
<dbReference type="EMBL" id="JBHTCM010000029">
    <property type="protein sequence ID" value="MFC7335451.1"/>
    <property type="molecule type" value="Genomic_DNA"/>
</dbReference>
<evidence type="ECO:0000256" key="1">
    <source>
        <dbReference type="ARBA" id="ARBA00023015"/>
    </source>
</evidence>
<evidence type="ECO:0000256" key="4">
    <source>
        <dbReference type="PROSITE-ProRule" id="PRU00335"/>
    </source>
</evidence>
<evidence type="ECO:0000313" key="6">
    <source>
        <dbReference type="EMBL" id="MFC7335451.1"/>
    </source>
</evidence>
<keyword evidence="2 4" id="KW-0238">DNA-binding</keyword>
<dbReference type="Gene3D" id="1.10.357.10">
    <property type="entry name" value="Tetracycline Repressor, domain 2"/>
    <property type="match status" value="1"/>
</dbReference>
<proteinExistence type="predicted"/>
<evidence type="ECO:0000259" key="5">
    <source>
        <dbReference type="PROSITE" id="PS50977"/>
    </source>
</evidence>
<dbReference type="InterPro" id="IPR036271">
    <property type="entry name" value="Tet_transcr_reg_TetR-rel_C_sf"/>
</dbReference>
<dbReference type="InterPro" id="IPR011075">
    <property type="entry name" value="TetR_C"/>
</dbReference>
<dbReference type="Pfam" id="PF16925">
    <property type="entry name" value="TetR_C_13"/>
    <property type="match status" value="1"/>
</dbReference>
<evidence type="ECO:0000256" key="3">
    <source>
        <dbReference type="ARBA" id="ARBA00023163"/>
    </source>
</evidence>
<protein>
    <submittedName>
        <fullName evidence="6">TetR/AcrR family transcriptional regulator</fullName>
    </submittedName>
</protein>
<dbReference type="RefSeq" id="WP_377361091.1">
    <property type="nucleotide sequence ID" value="NZ_JBHTCM010000029.1"/>
</dbReference>
<dbReference type="PRINTS" id="PR00455">
    <property type="entry name" value="HTHTETR"/>
</dbReference>
<keyword evidence="7" id="KW-1185">Reference proteome</keyword>
<feature type="DNA-binding region" description="H-T-H motif" evidence="4">
    <location>
        <begin position="28"/>
        <end position="47"/>
    </location>
</feature>
<gene>
    <name evidence="6" type="ORF">ACFQPS_19940</name>
</gene>
<dbReference type="PANTHER" id="PTHR47506">
    <property type="entry name" value="TRANSCRIPTIONAL REGULATORY PROTEIN"/>
    <property type="match status" value="1"/>
</dbReference>
<accession>A0ABW2L2R5</accession>
<dbReference type="PANTHER" id="PTHR47506:SF6">
    <property type="entry name" value="HTH-TYPE TRANSCRIPTIONAL REPRESSOR NEMR"/>
    <property type="match status" value="1"/>
</dbReference>
<keyword evidence="1" id="KW-0805">Transcription regulation</keyword>
<evidence type="ECO:0000256" key="2">
    <source>
        <dbReference type="ARBA" id="ARBA00023125"/>
    </source>
</evidence>
<dbReference type="InterPro" id="IPR009057">
    <property type="entry name" value="Homeodomain-like_sf"/>
</dbReference>
<dbReference type="SUPFAM" id="SSF48498">
    <property type="entry name" value="Tetracyclin repressor-like, C-terminal domain"/>
    <property type="match status" value="1"/>
</dbReference>
<evidence type="ECO:0000313" key="7">
    <source>
        <dbReference type="Proteomes" id="UP001596456"/>
    </source>
</evidence>
<keyword evidence="3" id="KW-0804">Transcription</keyword>
<dbReference type="Pfam" id="PF00440">
    <property type="entry name" value="TetR_N"/>
    <property type="match status" value="1"/>
</dbReference>
<dbReference type="Proteomes" id="UP001596456">
    <property type="component" value="Unassembled WGS sequence"/>
</dbReference>
<name>A0ABW2L2R5_9PROT</name>
<dbReference type="SUPFAM" id="SSF46689">
    <property type="entry name" value="Homeodomain-like"/>
    <property type="match status" value="1"/>
</dbReference>
<sequence length="197" mass="21659">MGKGERTRAAILDQALAVTSTEGVTGLTIGTLADRLGMSKSGLFAHFGSKELLQQAVLERALELFTERVLRPAVARPRGLPRIETFFDGWIVWIREGVPPGGCPLETAAKELDDKPGTLRDLVARTHGQLIDFATDLARRAVAEGHLRRDLDAELFAFEMTGIAFGFSHMHRMMRHPGAERLARTAFASLLDRSRPA</sequence>
<dbReference type="InterPro" id="IPR001647">
    <property type="entry name" value="HTH_TetR"/>
</dbReference>
<comment type="caution">
    <text evidence="6">The sequence shown here is derived from an EMBL/GenBank/DDBJ whole genome shotgun (WGS) entry which is preliminary data.</text>
</comment>
<organism evidence="6 7">
    <name type="scientific">Rhodocista pekingensis</name>
    <dbReference type="NCBI Taxonomy" id="201185"/>
    <lineage>
        <taxon>Bacteria</taxon>
        <taxon>Pseudomonadati</taxon>
        <taxon>Pseudomonadota</taxon>
        <taxon>Alphaproteobacteria</taxon>
        <taxon>Rhodospirillales</taxon>
        <taxon>Azospirillaceae</taxon>
        <taxon>Rhodocista</taxon>
    </lineage>
</organism>
<dbReference type="PROSITE" id="PS50977">
    <property type="entry name" value="HTH_TETR_2"/>
    <property type="match status" value="1"/>
</dbReference>
<dbReference type="Gene3D" id="1.10.10.60">
    <property type="entry name" value="Homeodomain-like"/>
    <property type="match status" value="1"/>
</dbReference>
<feature type="domain" description="HTH tetR-type" evidence="5">
    <location>
        <begin position="5"/>
        <end position="65"/>
    </location>
</feature>